<name>A0ABU4R5Y4_9FLAO</name>
<evidence type="ECO:0000313" key="1">
    <source>
        <dbReference type="EMBL" id="MDX6187999.1"/>
    </source>
</evidence>
<accession>A0ABU4R5Y4</accession>
<gene>
    <name evidence="1" type="ORF">SGQ83_01440</name>
</gene>
<evidence type="ECO:0000313" key="2">
    <source>
        <dbReference type="Proteomes" id="UP001273350"/>
    </source>
</evidence>
<evidence type="ECO:0008006" key="3">
    <source>
        <dbReference type="Google" id="ProtNLM"/>
    </source>
</evidence>
<proteinExistence type="predicted"/>
<dbReference type="Proteomes" id="UP001273350">
    <property type="component" value="Unassembled WGS sequence"/>
</dbReference>
<protein>
    <recommendedName>
        <fullName evidence="3">DUF4815 domain-containing protein</fullName>
    </recommendedName>
</protein>
<comment type="caution">
    <text evidence="1">The sequence shown here is derived from an EMBL/GenBank/DDBJ whole genome shotgun (WGS) entry which is preliminary data.</text>
</comment>
<reference evidence="1 2" key="1">
    <citation type="submission" date="2023-11" db="EMBL/GenBank/DDBJ databases">
        <title>Unpublished Manusciprt.</title>
        <authorList>
            <person name="Saticioglu I.B."/>
            <person name="Ay H."/>
            <person name="Ajmi N."/>
            <person name="Altun S."/>
            <person name="Duman M."/>
        </authorList>
    </citation>
    <scope>NUCLEOTIDE SEQUENCE [LARGE SCALE GENOMIC DNA]</scope>
    <source>
        <strain evidence="1 2">Fl-318</strain>
    </source>
</reference>
<keyword evidence="2" id="KW-1185">Reference proteome</keyword>
<dbReference type="EMBL" id="JAWXVI010000001">
    <property type="protein sequence ID" value="MDX6187999.1"/>
    <property type="molecule type" value="Genomic_DNA"/>
</dbReference>
<dbReference type="RefSeq" id="WP_230002590.1">
    <property type="nucleotide sequence ID" value="NZ_CP087134.1"/>
</dbReference>
<organism evidence="1 2">
    <name type="scientific">Flavobacterium cupriresistens</name>
    <dbReference type="NCBI Taxonomy" id="2893885"/>
    <lineage>
        <taxon>Bacteria</taxon>
        <taxon>Pseudomonadati</taxon>
        <taxon>Bacteroidota</taxon>
        <taxon>Flavobacteriia</taxon>
        <taxon>Flavobacteriales</taxon>
        <taxon>Flavobacteriaceae</taxon>
        <taxon>Flavobacterium</taxon>
    </lineage>
</organism>
<sequence>MGYKDNMKPWFQTGKRPEQSQFFAFFDWIWFKDEKIPADKIESLQELLDDKVDKEVFDAHSAANNAHKSLFDNKQSLNEKGQAYGYAPLNGASKVTANYLDIVNDFTTGGTTKLASSETVKTLFETKEDVSNKSLIITASSTNDDYPSSKSVFDFVNQFVKSENILPVTNIINLVENKKLVPGNYYMLNDFQTIYTINGSDSAPPTYKREITSFVSNWATMDVGYDYDLIVGKLVTITKLPIGYSGALAVGQTTTVSTMSNNFYFRFANGMQNVVGLKFSFTTPRYTNGVIDNLIVNDGNGKPVIRPGGVLNTEVHNGTAFMDMTAAENLGVPFESLILKAKSTNEFEFEGKSATYPDDVIEYRLPSTGSVAIKGEILRRYNNVLNIDIRDDWRVKRYRRWKIDGNSILKILNQDQAVTSLTGFAGVYQFTATKSTTSTLERFYIAADLDSLAKAIDENTKVVDFRMTVASNSAAKDYTIIPLDALHYPTSVKMMKVSGEFENTVIQNNPGELNYDTEIDAEDIFNSTFVCSVKTTGTHIKLENSLFLDTLSIVSNTKSIITLREVKFLNFVNIEQPIGFQMISTVIGANSNNYNGNPFPNVRWMNLYYPNSSSVYNCLLGGSTPYLSFSNSLLVDCTLFVYHSPSGLLTAENSKVSFNFCTMKSMSIFNRARLINSVFDKIIFNINTTPANTAQRDLYVNNTDLRETVVKYNKTSRKLYYETQDANDVVTINTFALPT</sequence>